<evidence type="ECO:0000259" key="4">
    <source>
        <dbReference type="Pfam" id="PF01551"/>
    </source>
</evidence>
<dbReference type="Proteomes" id="UP000002742">
    <property type="component" value="Chromosome"/>
</dbReference>
<dbReference type="PANTHER" id="PTHR21666:SF289">
    <property type="entry name" value="L-ALA--D-GLU ENDOPEPTIDASE"/>
    <property type="match status" value="1"/>
</dbReference>
<dbReference type="EMBL" id="CP001672">
    <property type="protein sequence ID" value="ACT48873.1"/>
    <property type="molecule type" value="Genomic_DNA"/>
</dbReference>
<protein>
    <submittedName>
        <fullName evidence="5">Peptidase M23</fullName>
    </submittedName>
</protein>
<keyword evidence="3" id="KW-1133">Transmembrane helix</keyword>
<accession>C6WYF4</accession>
<dbReference type="InterPro" id="IPR016047">
    <property type="entry name" value="M23ase_b-sheet_dom"/>
</dbReference>
<dbReference type="PANTHER" id="PTHR21666">
    <property type="entry name" value="PEPTIDASE-RELATED"/>
    <property type="match status" value="1"/>
</dbReference>
<dbReference type="RefSeq" id="WP_015832908.1">
    <property type="nucleotide sequence ID" value="NC_012968.1"/>
</dbReference>
<proteinExistence type="predicted"/>
<gene>
    <name evidence="5" type="ordered locus">Mmol_1970</name>
</gene>
<feature type="region of interest" description="Disordered" evidence="2">
    <location>
        <begin position="96"/>
        <end position="129"/>
    </location>
</feature>
<reference evidence="6" key="1">
    <citation type="submission" date="2009-07" db="EMBL/GenBank/DDBJ databases">
        <title>Complete sequence of Methylotenera mobilis JLW8.</title>
        <authorList>
            <consortium name="US DOE Joint Genome Institute"/>
            <person name="Lucas S."/>
            <person name="Copeland A."/>
            <person name="Lapidus A."/>
            <person name="Glavina del Rio T."/>
            <person name="Tice H."/>
            <person name="Bruce D."/>
            <person name="Goodwin L."/>
            <person name="Pitluck S."/>
            <person name="LaButti K.M."/>
            <person name="Clum A."/>
            <person name="Larimer F."/>
            <person name="Land M."/>
            <person name="Hauser L."/>
            <person name="Kyrpides N."/>
            <person name="Mikhailova N."/>
            <person name="Kayluzhnaya M."/>
            <person name="Chistoserdova L."/>
        </authorList>
    </citation>
    <scope>NUCLEOTIDE SEQUENCE [LARGE SCALE GENOMIC DNA]</scope>
    <source>
        <strain evidence="6">JLW8 / ATCC BAA-1282 / DSM 17540</strain>
    </source>
</reference>
<reference evidence="5 6" key="2">
    <citation type="journal article" date="2011" name="J. Bacteriol.">
        <title>Genomes of three methylotrophs from a single niche uncover genetic and metabolic divergence of Methylophilaceae.</title>
        <authorList>
            <person name="Lapidus A."/>
            <person name="Clum A."/>
            <person name="Labutti K."/>
            <person name="Kaluzhnaya M.G."/>
            <person name="Lim S."/>
            <person name="Beck D.A."/>
            <person name="Glavina Del Rio T."/>
            <person name="Nolan M."/>
            <person name="Mavromatis K."/>
            <person name="Huntemann M."/>
            <person name="Lucas S."/>
            <person name="Lidstrom M.E."/>
            <person name="Ivanova N."/>
            <person name="Chistoserdova L."/>
        </authorList>
    </citation>
    <scope>NUCLEOTIDE SEQUENCE [LARGE SCALE GENOMIC DNA]</scope>
    <source>
        <strain evidence="6">JLW8 / ATCC BAA-1282 / DSM 17540</strain>
    </source>
</reference>
<dbReference type="Pfam" id="PF01551">
    <property type="entry name" value="Peptidase_M23"/>
    <property type="match status" value="1"/>
</dbReference>
<keyword evidence="3" id="KW-0812">Transmembrane</keyword>
<dbReference type="InterPro" id="IPR050570">
    <property type="entry name" value="Cell_wall_metabolism_enzyme"/>
</dbReference>
<dbReference type="Gene3D" id="2.70.70.10">
    <property type="entry name" value="Glucose Permease (Domain IIA)"/>
    <property type="match status" value="1"/>
</dbReference>
<dbReference type="eggNOG" id="COG0739">
    <property type="taxonomic scope" value="Bacteria"/>
</dbReference>
<dbReference type="CDD" id="cd12797">
    <property type="entry name" value="M23_peptidase"/>
    <property type="match status" value="1"/>
</dbReference>
<evidence type="ECO:0000313" key="6">
    <source>
        <dbReference type="Proteomes" id="UP000002742"/>
    </source>
</evidence>
<dbReference type="OrthoDB" id="9815245at2"/>
<dbReference type="SUPFAM" id="SSF51261">
    <property type="entry name" value="Duplicated hybrid motif"/>
    <property type="match status" value="1"/>
</dbReference>
<evidence type="ECO:0000256" key="1">
    <source>
        <dbReference type="ARBA" id="ARBA00022729"/>
    </source>
</evidence>
<feature type="transmembrane region" description="Helical" evidence="3">
    <location>
        <begin position="21"/>
        <end position="41"/>
    </location>
</feature>
<keyword evidence="6" id="KW-1185">Reference proteome</keyword>
<organism evidence="5 6">
    <name type="scientific">Methylotenera mobilis (strain JLW8 / ATCC BAA-1282 / DSM 17540)</name>
    <dbReference type="NCBI Taxonomy" id="583345"/>
    <lineage>
        <taxon>Bacteria</taxon>
        <taxon>Pseudomonadati</taxon>
        <taxon>Pseudomonadota</taxon>
        <taxon>Betaproteobacteria</taxon>
        <taxon>Nitrosomonadales</taxon>
        <taxon>Methylophilaceae</taxon>
        <taxon>Methylotenera</taxon>
    </lineage>
</organism>
<evidence type="ECO:0000256" key="2">
    <source>
        <dbReference type="SAM" id="MobiDB-lite"/>
    </source>
</evidence>
<evidence type="ECO:0000256" key="3">
    <source>
        <dbReference type="SAM" id="Phobius"/>
    </source>
</evidence>
<feature type="domain" description="M23ase beta-sheet core" evidence="4">
    <location>
        <begin position="222"/>
        <end position="316"/>
    </location>
</feature>
<dbReference type="GO" id="GO:0004222">
    <property type="term" value="F:metalloendopeptidase activity"/>
    <property type="evidence" value="ECO:0007669"/>
    <property type="project" value="TreeGrafter"/>
</dbReference>
<name>C6WYF4_METML</name>
<dbReference type="AlphaFoldDB" id="C6WYF4"/>
<dbReference type="InterPro" id="IPR011055">
    <property type="entry name" value="Dup_hybrid_motif"/>
</dbReference>
<dbReference type="HOGENOM" id="CLU_029425_2_2_4"/>
<dbReference type="STRING" id="583345.Mmol_1970"/>
<keyword evidence="3" id="KW-0472">Membrane</keyword>
<keyword evidence="1" id="KW-0732">Signal</keyword>
<evidence type="ECO:0000313" key="5">
    <source>
        <dbReference type="EMBL" id="ACT48873.1"/>
    </source>
</evidence>
<dbReference type="KEGG" id="mmb:Mmol_1970"/>
<dbReference type="FunFam" id="2.70.70.10:FF:000006">
    <property type="entry name" value="M23 family peptidase"/>
    <property type="match status" value="1"/>
</dbReference>
<sequence>MNIILVSNNMAKAKTLSILQIGMIVFALVTLPILFMLMFIVPQEPSAQKGVKSLIPHHLRFSFNNPQKHLDAYAVQLGEMQARMMRLDAQSERLARLAGDKKAAQTQNSKAEPNLAPKPNYSPTSSLEPALANPVANTALGANQGGPLVQSAPLSEVELQSKIAELMTKIELKTEYLSDIEAKLLQQSVLKNTLPNSSPVNAAFNSSSFGWRLDPFNGSKAFHEGLDFTAATGTAIYAAAGGIVSTAEQTPDYGKIVKIDHGSGLETRYAHASKLLVSVGQRVAKGQVIAEVGSTGRSTGPHLHYEIRLNGNPLDPRKYLSASR</sequence>